<dbReference type="SMART" id="SM00382">
    <property type="entry name" value="AAA"/>
    <property type="match status" value="1"/>
</dbReference>
<gene>
    <name evidence="11" type="primary">ftsE</name>
    <name evidence="13" type="ordered locus">Zmob_0951</name>
</gene>
<dbReference type="RefSeq" id="WP_014500797.1">
    <property type="nucleotide sequence ID" value="NC_017262.1"/>
</dbReference>
<sequence length="233" mass="26102">MSAIVQFDHVHFAYNAGADILSDLNLTFEPGQFYFVTGASGAGKTSLLKMIYMALRPYRGSVRIFGEDVMTLPERYIPSLRQRIGIVFQDFRLVPELNVFDNIALPLRLDRRKENFIHSTVGRILVQIDLPDKAFHFPETLSGGEQQRIAIARALIRRPQILVADEPTGNIDDGLAASILHLLSALSKRGMTVIMATHDLHLLDRVPHAKHIRLGTKGNLESVALLDQWSPLK</sequence>
<keyword evidence="7 11" id="KW-0547">Nucleotide-binding</keyword>
<dbReference type="GO" id="GO:0005886">
    <property type="term" value="C:plasma membrane"/>
    <property type="evidence" value="ECO:0007669"/>
    <property type="project" value="UniProtKB-SubCell"/>
</dbReference>
<evidence type="ECO:0000256" key="9">
    <source>
        <dbReference type="ARBA" id="ARBA00023136"/>
    </source>
</evidence>
<dbReference type="InterPro" id="IPR015854">
    <property type="entry name" value="ABC_transpr_LolD-like"/>
</dbReference>
<evidence type="ECO:0000256" key="5">
    <source>
        <dbReference type="ARBA" id="ARBA00022475"/>
    </source>
</evidence>
<dbReference type="GO" id="GO:0005524">
    <property type="term" value="F:ATP binding"/>
    <property type="evidence" value="ECO:0007669"/>
    <property type="project" value="UniProtKB-UniRule"/>
</dbReference>
<feature type="domain" description="ABC transporter" evidence="12">
    <location>
        <begin position="5"/>
        <end position="232"/>
    </location>
</feature>
<dbReference type="InterPro" id="IPR017871">
    <property type="entry name" value="ABC_transporter-like_CS"/>
</dbReference>
<evidence type="ECO:0000256" key="2">
    <source>
        <dbReference type="ARBA" id="ARBA00004202"/>
    </source>
</evidence>
<evidence type="ECO:0000256" key="3">
    <source>
        <dbReference type="ARBA" id="ARBA00005417"/>
    </source>
</evidence>
<dbReference type="eggNOG" id="COG2884">
    <property type="taxonomic scope" value="Bacteria"/>
</dbReference>
<dbReference type="InterPro" id="IPR027417">
    <property type="entry name" value="P-loop_NTPase"/>
</dbReference>
<proteinExistence type="inferred from homology"/>
<comment type="function">
    <text evidence="1">Part of the ABC transporter FtsEX involved in cellular division. Important for assembly or stability of the septal ring.</text>
</comment>
<dbReference type="Gene3D" id="3.40.50.300">
    <property type="entry name" value="P-loop containing nucleotide triphosphate hydrolases"/>
    <property type="match status" value="1"/>
</dbReference>
<comment type="subunit">
    <text evidence="11">Homodimer. Forms a membrane-associated complex with FtsX.</text>
</comment>
<evidence type="ECO:0000313" key="14">
    <source>
        <dbReference type="Proteomes" id="UP000001494"/>
    </source>
</evidence>
<reference evidence="13 14" key="1">
    <citation type="journal article" date="2011" name="J. Bacteriol.">
        <title>Genome sequence of the ethanol-producing Zymomonas mobilis subsp. mobilis lectotype strain ATCC 10988.</title>
        <authorList>
            <person name="Pappas K.M."/>
            <person name="Kouvelis V.N."/>
            <person name="Saunders E."/>
            <person name="Brettin T.S."/>
            <person name="Bruce D."/>
            <person name="Detter C."/>
            <person name="Balakireva M."/>
            <person name="Han C.S."/>
            <person name="Savvakis G."/>
            <person name="Kyrpides N.C."/>
            <person name="Typas M.A."/>
        </authorList>
    </citation>
    <scope>NUCLEOTIDE SEQUENCE [LARGE SCALE GENOMIC DNA]</scope>
    <source>
        <strain evidence="14">ATCC 10988 / DSM 424 / CCUG 17860 / LMG 404 / NCIMB 8938 / NRRL B-806 / ZM1</strain>
    </source>
</reference>
<dbReference type="NCBIfam" id="TIGR02673">
    <property type="entry name" value="FtsE"/>
    <property type="match status" value="1"/>
</dbReference>
<evidence type="ECO:0000256" key="8">
    <source>
        <dbReference type="ARBA" id="ARBA00022840"/>
    </source>
</evidence>
<dbReference type="PANTHER" id="PTHR24220:SF470">
    <property type="entry name" value="CELL DIVISION ATP-BINDING PROTEIN FTSE"/>
    <property type="match status" value="1"/>
</dbReference>
<organism evidence="13 14">
    <name type="scientific">Zymomonas mobilis subsp. mobilis (strain ATCC 10988 / DSM 424 / LMG 404 / NCIMB 8938 / NRRL B-806 / ZM1)</name>
    <dbReference type="NCBI Taxonomy" id="555217"/>
    <lineage>
        <taxon>Bacteria</taxon>
        <taxon>Pseudomonadati</taxon>
        <taxon>Pseudomonadota</taxon>
        <taxon>Alphaproteobacteria</taxon>
        <taxon>Sphingomonadales</taxon>
        <taxon>Zymomonadaceae</taxon>
        <taxon>Zymomonas</taxon>
    </lineage>
</organism>
<keyword evidence="5 11" id="KW-1003">Cell membrane</keyword>
<evidence type="ECO:0000256" key="11">
    <source>
        <dbReference type="RuleBase" id="RU365094"/>
    </source>
</evidence>
<keyword evidence="10 11" id="KW-0131">Cell cycle</keyword>
<dbReference type="Pfam" id="PF00005">
    <property type="entry name" value="ABC_tran"/>
    <property type="match status" value="1"/>
</dbReference>
<evidence type="ECO:0000256" key="10">
    <source>
        <dbReference type="ARBA" id="ARBA00023306"/>
    </source>
</evidence>
<dbReference type="PROSITE" id="PS00211">
    <property type="entry name" value="ABC_TRANSPORTER_1"/>
    <property type="match status" value="1"/>
</dbReference>
<keyword evidence="8 11" id="KW-0067">ATP-binding</keyword>
<dbReference type="HOGENOM" id="CLU_000604_1_22_5"/>
<dbReference type="OrthoDB" id="9802264at2"/>
<comment type="similarity">
    <text evidence="3 11">Belongs to the ABC transporter superfamily.</text>
</comment>
<dbReference type="PANTHER" id="PTHR24220">
    <property type="entry name" value="IMPORT ATP-BINDING PROTEIN"/>
    <property type="match status" value="1"/>
</dbReference>
<dbReference type="InterPro" id="IPR003593">
    <property type="entry name" value="AAA+_ATPase"/>
</dbReference>
<evidence type="ECO:0000256" key="6">
    <source>
        <dbReference type="ARBA" id="ARBA00022618"/>
    </source>
</evidence>
<name>A0A0H3G267_ZYMMA</name>
<dbReference type="PROSITE" id="PS50893">
    <property type="entry name" value="ABC_TRANSPORTER_2"/>
    <property type="match status" value="1"/>
</dbReference>
<evidence type="ECO:0000313" key="13">
    <source>
        <dbReference type="EMBL" id="AEH62786.1"/>
    </source>
</evidence>
<comment type="subcellular location">
    <subcellularLocation>
        <location evidence="11">Cell inner membrane</location>
        <topology evidence="11">Peripheral membrane protein</topology>
        <orientation evidence="11">Cytoplasmic side</orientation>
    </subcellularLocation>
    <subcellularLocation>
        <location evidence="2">Cell membrane</location>
        <topology evidence="2">Peripheral membrane protein</topology>
    </subcellularLocation>
</comment>
<dbReference type="Proteomes" id="UP000001494">
    <property type="component" value="Chromosome"/>
</dbReference>
<dbReference type="EMBL" id="CP002850">
    <property type="protein sequence ID" value="AEH62786.1"/>
    <property type="molecule type" value="Genomic_DNA"/>
</dbReference>
<protein>
    <recommendedName>
        <fullName evidence="4 11">Cell division ATP-binding protein FtsE</fullName>
    </recommendedName>
</protein>
<dbReference type="AlphaFoldDB" id="A0A0H3G267"/>
<keyword evidence="6 11" id="KW-0132">Cell division</keyword>
<dbReference type="KEGG" id="zmm:Zmob_0951"/>
<evidence type="ECO:0000256" key="4">
    <source>
        <dbReference type="ARBA" id="ARBA00020019"/>
    </source>
</evidence>
<keyword evidence="9 11" id="KW-0472">Membrane</keyword>
<dbReference type="FunFam" id="3.40.50.300:FF:000056">
    <property type="entry name" value="Cell division ATP-binding protein FtsE"/>
    <property type="match status" value="1"/>
</dbReference>
<dbReference type="GO" id="GO:0022857">
    <property type="term" value="F:transmembrane transporter activity"/>
    <property type="evidence" value="ECO:0007669"/>
    <property type="project" value="TreeGrafter"/>
</dbReference>
<dbReference type="GO" id="GO:0016887">
    <property type="term" value="F:ATP hydrolysis activity"/>
    <property type="evidence" value="ECO:0007669"/>
    <property type="project" value="InterPro"/>
</dbReference>
<accession>A0A0H3G267</accession>
<dbReference type="SUPFAM" id="SSF52540">
    <property type="entry name" value="P-loop containing nucleoside triphosphate hydrolases"/>
    <property type="match status" value="1"/>
</dbReference>
<dbReference type="InterPro" id="IPR003439">
    <property type="entry name" value="ABC_transporter-like_ATP-bd"/>
</dbReference>
<evidence type="ECO:0000259" key="12">
    <source>
        <dbReference type="PROSITE" id="PS50893"/>
    </source>
</evidence>
<dbReference type="InterPro" id="IPR005286">
    <property type="entry name" value="Cell_div_FtsE"/>
</dbReference>
<evidence type="ECO:0000256" key="1">
    <source>
        <dbReference type="ARBA" id="ARBA00002579"/>
    </source>
</evidence>
<evidence type="ECO:0000256" key="7">
    <source>
        <dbReference type="ARBA" id="ARBA00022741"/>
    </source>
</evidence>
<dbReference type="GO" id="GO:0051301">
    <property type="term" value="P:cell division"/>
    <property type="evidence" value="ECO:0007669"/>
    <property type="project" value="UniProtKB-UniRule"/>
</dbReference>